<evidence type="ECO:0000313" key="6">
    <source>
        <dbReference type="EMBL" id="GAV09906.1"/>
    </source>
</evidence>
<evidence type="ECO:0000256" key="5">
    <source>
        <dbReference type="SAM" id="Phobius"/>
    </source>
</evidence>
<dbReference type="AlphaFoldDB" id="A0A1D1W977"/>
<comment type="subcellular location">
    <subcellularLocation>
        <location evidence="1">Membrane</location>
        <topology evidence="1">Multi-pass membrane protein</topology>
    </subcellularLocation>
</comment>
<protein>
    <submittedName>
        <fullName evidence="6">Uncharacterized protein</fullName>
    </submittedName>
</protein>
<dbReference type="Proteomes" id="UP000186922">
    <property type="component" value="Unassembled WGS sequence"/>
</dbReference>
<evidence type="ECO:0000313" key="7">
    <source>
        <dbReference type="Proteomes" id="UP000186922"/>
    </source>
</evidence>
<keyword evidence="5" id="KW-1133">Transmembrane helix</keyword>
<sequence>MEPQYIMDYRAMANMGTLERNQRMNFPRNQAPMTMVPTNPLHPSWLDDRALRLAESDYLTGNEQAFWNGLIIKYLHPLEHNDEERDRVSRELKALRNKVALAFFMINCLFVLIVFLLQLRKEELHIVWPIGFRQNLTWVNCTSVVGLARGLADPAMYGLLASLTKNLSALPLPVESTLCPKTELVYLKLEPIGMVFVFFFLLILVIQFIAMLFHRFGTISHILASTELFCCRPNIKDISDDEFIERNAVEIARALQALRGIDEDELLSMESGEITASSEEGDPSVRNRNRHMIQHLENHRRARAKTRTLDVAFRKRFQALQQKRGSTDDMSDEQSQHSGDHTDMDNEGEVNGRVQNKFASPFTPVLGLKKKWSNRRGSSQENKQGMRTLGAKEGQEMGGRRGALDEEASEVQSAQRKGGGNNGSRPSVHTLFGNEGASANSNRAFVEDD</sequence>
<gene>
    <name evidence="6" type="primary">RvY_19374-1</name>
    <name evidence="6" type="synonym">RvY_19374.1</name>
    <name evidence="6" type="ORF">RvY_19374</name>
</gene>
<accession>A0A1D1W977</accession>
<organism evidence="6 7">
    <name type="scientific">Ramazzottius varieornatus</name>
    <name type="common">Water bear</name>
    <name type="synonym">Tardigrade</name>
    <dbReference type="NCBI Taxonomy" id="947166"/>
    <lineage>
        <taxon>Eukaryota</taxon>
        <taxon>Metazoa</taxon>
        <taxon>Ecdysozoa</taxon>
        <taxon>Tardigrada</taxon>
        <taxon>Eutardigrada</taxon>
        <taxon>Parachela</taxon>
        <taxon>Hypsibioidea</taxon>
        <taxon>Ramazzottiidae</taxon>
        <taxon>Ramazzottius</taxon>
    </lineage>
</organism>
<dbReference type="PANTHER" id="PTHR22914:SF42">
    <property type="entry name" value="CHITIN SYNTHASE"/>
    <property type="match status" value="1"/>
</dbReference>
<keyword evidence="3 5" id="KW-0472">Membrane</keyword>
<feature type="compositionally biased region" description="Polar residues" evidence="4">
    <location>
        <begin position="375"/>
        <end position="385"/>
    </location>
</feature>
<feature type="region of interest" description="Disordered" evidence="4">
    <location>
        <begin position="320"/>
        <end position="449"/>
    </location>
</feature>
<dbReference type="PANTHER" id="PTHR22914">
    <property type="entry name" value="CHITIN SYNTHASE"/>
    <property type="match status" value="1"/>
</dbReference>
<keyword evidence="2 5" id="KW-0812">Transmembrane</keyword>
<dbReference type="EMBL" id="BDGG01000051">
    <property type="protein sequence ID" value="GAV09906.1"/>
    <property type="molecule type" value="Genomic_DNA"/>
</dbReference>
<dbReference type="InterPro" id="IPR004835">
    <property type="entry name" value="Chitin_synth"/>
</dbReference>
<evidence type="ECO:0000256" key="1">
    <source>
        <dbReference type="ARBA" id="ARBA00004141"/>
    </source>
</evidence>
<dbReference type="OrthoDB" id="370884at2759"/>
<dbReference type="GO" id="GO:0006031">
    <property type="term" value="P:chitin biosynthetic process"/>
    <property type="evidence" value="ECO:0007669"/>
    <property type="project" value="TreeGrafter"/>
</dbReference>
<feature type="compositionally biased region" description="Basic and acidic residues" evidence="4">
    <location>
        <begin position="334"/>
        <end position="344"/>
    </location>
</feature>
<evidence type="ECO:0000256" key="2">
    <source>
        <dbReference type="ARBA" id="ARBA00022692"/>
    </source>
</evidence>
<dbReference type="STRING" id="947166.A0A1D1W977"/>
<dbReference type="GO" id="GO:0071944">
    <property type="term" value="C:cell periphery"/>
    <property type="evidence" value="ECO:0007669"/>
    <property type="project" value="TreeGrafter"/>
</dbReference>
<comment type="caution">
    <text evidence="6">The sequence shown here is derived from an EMBL/GenBank/DDBJ whole genome shotgun (WGS) entry which is preliminary data.</text>
</comment>
<evidence type="ECO:0000256" key="3">
    <source>
        <dbReference type="ARBA" id="ARBA00023136"/>
    </source>
</evidence>
<proteinExistence type="predicted"/>
<keyword evidence="7" id="KW-1185">Reference proteome</keyword>
<name>A0A1D1W977_RAMVA</name>
<feature type="compositionally biased region" description="Basic and acidic residues" evidence="4">
    <location>
        <begin position="393"/>
        <end position="404"/>
    </location>
</feature>
<feature type="transmembrane region" description="Helical" evidence="5">
    <location>
        <begin position="192"/>
        <end position="213"/>
    </location>
</feature>
<evidence type="ECO:0000256" key="4">
    <source>
        <dbReference type="SAM" id="MobiDB-lite"/>
    </source>
</evidence>
<reference evidence="6 7" key="1">
    <citation type="journal article" date="2016" name="Nat. Commun.">
        <title>Extremotolerant tardigrade genome and improved radiotolerance of human cultured cells by tardigrade-unique protein.</title>
        <authorList>
            <person name="Hashimoto T."/>
            <person name="Horikawa D.D."/>
            <person name="Saito Y."/>
            <person name="Kuwahara H."/>
            <person name="Kozuka-Hata H."/>
            <person name="Shin-I T."/>
            <person name="Minakuchi Y."/>
            <person name="Ohishi K."/>
            <person name="Motoyama A."/>
            <person name="Aizu T."/>
            <person name="Enomoto A."/>
            <person name="Kondo K."/>
            <person name="Tanaka S."/>
            <person name="Hara Y."/>
            <person name="Koshikawa S."/>
            <person name="Sagara H."/>
            <person name="Miura T."/>
            <person name="Yokobori S."/>
            <person name="Miyagawa K."/>
            <person name="Suzuki Y."/>
            <person name="Kubo T."/>
            <person name="Oyama M."/>
            <person name="Kohara Y."/>
            <person name="Fujiyama A."/>
            <person name="Arakawa K."/>
            <person name="Katayama T."/>
            <person name="Toyoda A."/>
            <person name="Kunieda T."/>
        </authorList>
    </citation>
    <scope>NUCLEOTIDE SEQUENCE [LARGE SCALE GENOMIC DNA]</scope>
    <source>
        <strain evidence="6 7">YOKOZUNA-1</strain>
    </source>
</reference>
<dbReference type="GO" id="GO:0016020">
    <property type="term" value="C:membrane"/>
    <property type="evidence" value="ECO:0007669"/>
    <property type="project" value="UniProtKB-SubCell"/>
</dbReference>
<dbReference type="GO" id="GO:0004100">
    <property type="term" value="F:chitin synthase activity"/>
    <property type="evidence" value="ECO:0007669"/>
    <property type="project" value="InterPro"/>
</dbReference>
<feature type="transmembrane region" description="Helical" evidence="5">
    <location>
        <begin position="99"/>
        <end position="119"/>
    </location>
</feature>